<gene>
    <name evidence="2" type="ORF">ASPWEDRAFT_182838</name>
</gene>
<evidence type="ECO:0000313" key="3">
    <source>
        <dbReference type="Proteomes" id="UP000184383"/>
    </source>
</evidence>
<dbReference type="AlphaFoldDB" id="A0A1L9RID2"/>
<dbReference type="Pfam" id="PF03109">
    <property type="entry name" value="ABC1"/>
    <property type="match status" value="1"/>
</dbReference>
<accession>A0A1L9RID2</accession>
<protein>
    <recommendedName>
        <fullName evidence="1">ABC1 atypical kinase-like domain-containing protein</fullName>
    </recommendedName>
</protein>
<dbReference type="VEuPathDB" id="FungiDB:ASPWEDRAFT_182838"/>
<dbReference type="GeneID" id="63747803"/>
<dbReference type="EMBL" id="KV878212">
    <property type="protein sequence ID" value="OJJ34690.1"/>
    <property type="molecule type" value="Genomic_DNA"/>
</dbReference>
<name>A0A1L9RID2_ASPWE</name>
<dbReference type="InterPro" id="IPR011009">
    <property type="entry name" value="Kinase-like_dom_sf"/>
</dbReference>
<dbReference type="RefSeq" id="XP_040688366.1">
    <property type="nucleotide sequence ID" value="XM_040831955.1"/>
</dbReference>
<proteinExistence type="predicted"/>
<keyword evidence="3" id="KW-1185">Reference proteome</keyword>
<evidence type="ECO:0000259" key="1">
    <source>
        <dbReference type="Pfam" id="PF03109"/>
    </source>
</evidence>
<dbReference type="OrthoDB" id="4267316at2759"/>
<reference evidence="3" key="1">
    <citation type="journal article" date="2017" name="Genome Biol.">
        <title>Comparative genomics reveals high biological diversity and specific adaptations in the industrially and medically important fungal genus Aspergillus.</title>
        <authorList>
            <person name="de Vries R.P."/>
            <person name="Riley R."/>
            <person name="Wiebenga A."/>
            <person name="Aguilar-Osorio G."/>
            <person name="Amillis S."/>
            <person name="Uchima C.A."/>
            <person name="Anderluh G."/>
            <person name="Asadollahi M."/>
            <person name="Askin M."/>
            <person name="Barry K."/>
            <person name="Battaglia E."/>
            <person name="Bayram O."/>
            <person name="Benocci T."/>
            <person name="Braus-Stromeyer S.A."/>
            <person name="Caldana C."/>
            <person name="Canovas D."/>
            <person name="Cerqueira G.C."/>
            <person name="Chen F."/>
            <person name="Chen W."/>
            <person name="Choi C."/>
            <person name="Clum A."/>
            <person name="Dos Santos R.A."/>
            <person name="Damasio A.R."/>
            <person name="Diallinas G."/>
            <person name="Emri T."/>
            <person name="Fekete E."/>
            <person name="Flipphi M."/>
            <person name="Freyberg S."/>
            <person name="Gallo A."/>
            <person name="Gournas C."/>
            <person name="Habgood R."/>
            <person name="Hainaut M."/>
            <person name="Harispe M.L."/>
            <person name="Henrissat B."/>
            <person name="Hilden K.S."/>
            <person name="Hope R."/>
            <person name="Hossain A."/>
            <person name="Karabika E."/>
            <person name="Karaffa L."/>
            <person name="Karanyi Z."/>
            <person name="Krasevec N."/>
            <person name="Kuo A."/>
            <person name="Kusch H."/>
            <person name="LaButti K."/>
            <person name="Lagendijk E.L."/>
            <person name="Lapidus A."/>
            <person name="Levasseur A."/>
            <person name="Lindquist E."/>
            <person name="Lipzen A."/>
            <person name="Logrieco A.F."/>
            <person name="MacCabe A."/>
            <person name="Maekelae M.R."/>
            <person name="Malavazi I."/>
            <person name="Melin P."/>
            <person name="Meyer V."/>
            <person name="Mielnichuk N."/>
            <person name="Miskei M."/>
            <person name="Molnar A.P."/>
            <person name="Mule G."/>
            <person name="Ngan C.Y."/>
            <person name="Orejas M."/>
            <person name="Orosz E."/>
            <person name="Ouedraogo J.P."/>
            <person name="Overkamp K.M."/>
            <person name="Park H.-S."/>
            <person name="Perrone G."/>
            <person name="Piumi F."/>
            <person name="Punt P.J."/>
            <person name="Ram A.F."/>
            <person name="Ramon A."/>
            <person name="Rauscher S."/>
            <person name="Record E."/>
            <person name="Riano-Pachon D.M."/>
            <person name="Robert V."/>
            <person name="Roehrig J."/>
            <person name="Ruller R."/>
            <person name="Salamov A."/>
            <person name="Salih N.S."/>
            <person name="Samson R.A."/>
            <person name="Sandor E."/>
            <person name="Sanguinetti M."/>
            <person name="Schuetze T."/>
            <person name="Sepcic K."/>
            <person name="Shelest E."/>
            <person name="Sherlock G."/>
            <person name="Sophianopoulou V."/>
            <person name="Squina F.M."/>
            <person name="Sun H."/>
            <person name="Susca A."/>
            <person name="Todd R.B."/>
            <person name="Tsang A."/>
            <person name="Unkles S.E."/>
            <person name="van de Wiele N."/>
            <person name="van Rossen-Uffink D."/>
            <person name="Oliveira J.V."/>
            <person name="Vesth T.C."/>
            <person name="Visser J."/>
            <person name="Yu J.-H."/>
            <person name="Zhou M."/>
            <person name="Andersen M.R."/>
            <person name="Archer D.B."/>
            <person name="Baker S.E."/>
            <person name="Benoit I."/>
            <person name="Brakhage A.A."/>
            <person name="Braus G.H."/>
            <person name="Fischer R."/>
            <person name="Frisvad J.C."/>
            <person name="Goldman G.H."/>
            <person name="Houbraken J."/>
            <person name="Oakley B."/>
            <person name="Pocsi I."/>
            <person name="Scazzocchio C."/>
            <person name="Seiboth B."/>
            <person name="vanKuyk P.A."/>
            <person name="Wortman J."/>
            <person name="Dyer P.S."/>
            <person name="Grigoriev I.V."/>
        </authorList>
    </citation>
    <scope>NUCLEOTIDE SEQUENCE [LARGE SCALE GENOMIC DNA]</scope>
    <source>
        <strain evidence="3">DTO 134E9</strain>
    </source>
</reference>
<dbReference type="Proteomes" id="UP000184383">
    <property type="component" value="Unassembled WGS sequence"/>
</dbReference>
<organism evidence="2 3">
    <name type="scientific">Aspergillus wentii DTO 134E9</name>
    <dbReference type="NCBI Taxonomy" id="1073089"/>
    <lineage>
        <taxon>Eukaryota</taxon>
        <taxon>Fungi</taxon>
        <taxon>Dikarya</taxon>
        <taxon>Ascomycota</taxon>
        <taxon>Pezizomycotina</taxon>
        <taxon>Eurotiomycetes</taxon>
        <taxon>Eurotiomycetidae</taxon>
        <taxon>Eurotiales</taxon>
        <taxon>Aspergillaceae</taxon>
        <taxon>Aspergillus</taxon>
        <taxon>Aspergillus subgen. Cremei</taxon>
    </lineage>
</organism>
<feature type="domain" description="ABC1 atypical kinase-like" evidence="1">
    <location>
        <begin position="175"/>
        <end position="248"/>
    </location>
</feature>
<evidence type="ECO:0000313" key="2">
    <source>
        <dbReference type="EMBL" id="OJJ34690.1"/>
    </source>
</evidence>
<dbReference type="SUPFAM" id="SSF56112">
    <property type="entry name" value="Protein kinase-like (PK-like)"/>
    <property type="match status" value="1"/>
</dbReference>
<dbReference type="InterPro" id="IPR004147">
    <property type="entry name" value="ABC1_dom"/>
</dbReference>
<sequence>MEIPSTELPKPPIPYVKGWRFTVQSHTPPPPTPVTQNGCCNSMPEIEERRDLSAAERCLQNPPLPGKAGSTTLELEIVHLLKVKDGTNAQVFVINIIGSNPESSWPGQKVVAKVYDPLYHDDDDGYLNSFRCVDKHYTHEVASYENLSEFQGDAVPTFYGSYSLDIPVEGLGVRTVRLILVEYIPGILMKDANPQDFSQSARQQVMKKIIDFETDVYFKKDMCNEDISPRNVIMHPEGKLVYIDFANVLFGRKTDDYFASTIDMFLGQYISPLLRWTNQDNAWDFQDWIDWDWEPWVKAEYAHTADTITQEQRERYDS</sequence>